<evidence type="ECO:0000259" key="12">
    <source>
        <dbReference type="PROSITE" id="PS50011"/>
    </source>
</evidence>
<dbReference type="CDD" id="cd14336">
    <property type="entry name" value="UBA_AID_AMPKalpha"/>
    <property type="match status" value="1"/>
</dbReference>
<comment type="catalytic activity">
    <reaction evidence="10">
        <text>L-seryl-[protein] + ATP = O-phospho-L-seryl-[protein] + ADP + H(+)</text>
        <dbReference type="Rhea" id="RHEA:17989"/>
        <dbReference type="Rhea" id="RHEA-COMP:9863"/>
        <dbReference type="Rhea" id="RHEA-COMP:11604"/>
        <dbReference type="ChEBI" id="CHEBI:15378"/>
        <dbReference type="ChEBI" id="CHEBI:29999"/>
        <dbReference type="ChEBI" id="CHEBI:30616"/>
        <dbReference type="ChEBI" id="CHEBI:83421"/>
        <dbReference type="ChEBI" id="CHEBI:456216"/>
        <dbReference type="EC" id="2.7.11.1"/>
    </reaction>
</comment>
<evidence type="ECO:0000256" key="11">
    <source>
        <dbReference type="SAM" id="MobiDB-lite"/>
    </source>
</evidence>
<dbReference type="PANTHER" id="PTHR24346">
    <property type="entry name" value="MAP/MICROTUBULE AFFINITY-REGULATING KINASE"/>
    <property type="match status" value="1"/>
</dbReference>
<dbReference type="GO" id="GO:0005524">
    <property type="term" value="F:ATP binding"/>
    <property type="evidence" value="ECO:0007669"/>
    <property type="project" value="UniProtKB-KW"/>
</dbReference>
<evidence type="ECO:0000313" key="13">
    <source>
        <dbReference type="EMBL" id="CAD5125137.1"/>
    </source>
</evidence>
<organism evidence="13 14">
    <name type="scientific">Dimorphilus gyrociliatus</name>
    <dbReference type="NCBI Taxonomy" id="2664684"/>
    <lineage>
        <taxon>Eukaryota</taxon>
        <taxon>Metazoa</taxon>
        <taxon>Spiralia</taxon>
        <taxon>Lophotrochozoa</taxon>
        <taxon>Annelida</taxon>
        <taxon>Polychaeta</taxon>
        <taxon>Polychaeta incertae sedis</taxon>
        <taxon>Dinophilidae</taxon>
        <taxon>Dimorphilus</taxon>
    </lineage>
</organism>
<dbReference type="InterPro" id="IPR032270">
    <property type="entry name" value="AMPK_C"/>
</dbReference>
<name>A0A7I8WAH6_9ANNE</name>
<dbReference type="GO" id="GO:0043050">
    <property type="term" value="P:nematode pharyngeal pumping"/>
    <property type="evidence" value="ECO:0007669"/>
    <property type="project" value="UniProtKB-ARBA"/>
</dbReference>
<feature type="compositionally biased region" description="Polar residues" evidence="11">
    <location>
        <begin position="389"/>
        <end position="403"/>
    </location>
</feature>
<evidence type="ECO:0000256" key="8">
    <source>
        <dbReference type="ARBA" id="ARBA00022840"/>
    </source>
</evidence>
<reference evidence="13 14" key="1">
    <citation type="submission" date="2020-08" db="EMBL/GenBank/DDBJ databases">
        <authorList>
            <person name="Hejnol A."/>
        </authorList>
    </citation>
    <scope>NUCLEOTIDE SEQUENCE [LARGE SCALE GENOMIC DNA]</scope>
</reference>
<dbReference type="OrthoDB" id="193931at2759"/>
<dbReference type="InterPro" id="IPR049020">
    <property type="entry name" value="PRKAA1/2_AID"/>
</dbReference>
<accession>A0A7I8WAH6</accession>
<dbReference type="GO" id="GO:0120025">
    <property type="term" value="C:plasma membrane bounded cell projection"/>
    <property type="evidence" value="ECO:0007669"/>
    <property type="project" value="UniProtKB-ARBA"/>
</dbReference>
<dbReference type="Proteomes" id="UP000549394">
    <property type="component" value="Unassembled WGS sequence"/>
</dbReference>
<keyword evidence="3" id="KW-0723">Serine/threonine-protein kinase</keyword>
<dbReference type="Pfam" id="PF16579">
    <property type="entry name" value="AdenylateSensor"/>
    <property type="match status" value="1"/>
</dbReference>
<evidence type="ECO:0000256" key="10">
    <source>
        <dbReference type="ARBA" id="ARBA00048679"/>
    </source>
</evidence>
<dbReference type="PROSITE" id="PS00108">
    <property type="entry name" value="PROTEIN_KINASE_ST"/>
    <property type="match status" value="1"/>
</dbReference>
<evidence type="ECO:0000256" key="6">
    <source>
        <dbReference type="ARBA" id="ARBA00022741"/>
    </source>
</evidence>
<dbReference type="PROSITE" id="PS50011">
    <property type="entry name" value="PROTEIN_KINASE_DOM"/>
    <property type="match status" value="1"/>
</dbReference>
<dbReference type="GO" id="GO:0005737">
    <property type="term" value="C:cytoplasm"/>
    <property type="evidence" value="ECO:0007669"/>
    <property type="project" value="UniProtKB-ARBA"/>
</dbReference>
<keyword evidence="6" id="KW-0547">Nucleotide-binding</keyword>
<comment type="caution">
    <text evidence="13">The sequence shown here is derived from an EMBL/GenBank/DDBJ whole genome shotgun (WGS) entry which is preliminary data.</text>
</comment>
<comment type="catalytic activity">
    <reaction evidence="9">
        <text>L-threonyl-[protein] + ATP = O-phospho-L-threonyl-[protein] + ADP + H(+)</text>
        <dbReference type="Rhea" id="RHEA:46608"/>
        <dbReference type="Rhea" id="RHEA-COMP:11060"/>
        <dbReference type="Rhea" id="RHEA-COMP:11605"/>
        <dbReference type="ChEBI" id="CHEBI:15378"/>
        <dbReference type="ChEBI" id="CHEBI:30013"/>
        <dbReference type="ChEBI" id="CHEBI:30616"/>
        <dbReference type="ChEBI" id="CHEBI:61977"/>
        <dbReference type="ChEBI" id="CHEBI:456216"/>
        <dbReference type="EC" id="2.7.11.1"/>
    </reaction>
</comment>
<evidence type="ECO:0000256" key="7">
    <source>
        <dbReference type="ARBA" id="ARBA00022777"/>
    </source>
</evidence>
<dbReference type="GO" id="GO:0004679">
    <property type="term" value="F:AMP-activated protein kinase activity"/>
    <property type="evidence" value="ECO:0007669"/>
    <property type="project" value="UniProtKB-ARBA"/>
</dbReference>
<dbReference type="AlphaFoldDB" id="A0A7I8WAH6"/>
<dbReference type="FunFam" id="1.10.8.10:FF:000055">
    <property type="entry name" value="Non-specific serine/threonine protein kinase"/>
    <property type="match status" value="1"/>
</dbReference>
<keyword evidence="4" id="KW-0597">Phosphoprotein</keyword>
<dbReference type="SUPFAM" id="SSF103243">
    <property type="entry name" value="KA1-like"/>
    <property type="match status" value="1"/>
</dbReference>
<evidence type="ECO:0000256" key="3">
    <source>
        <dbReference type="ARBA" id="ARBA00022527"/>
    </source>
</evidence>
<dbReference type="Gene3D" id="1.10.510.10">
    <property type="entry name" value="Transferase(Phosphotransferase) domain 1"/>
    <property type="match status" value="1"/>
</dbReference>
<feature type="region of interest" description="Disordered" evidence="11">
    <location>
        <begin position="389"/>
        <end position="414"/>
    </location>
</feature>
<dbReference type="SUPFAM" id="SSF56112">
    <property type="entry name" value="Protein kinase-like (PK-like)"/>
    <property type="match status" value="1"/>
</dbReference>
<keyword evidence="5" id="KW-0808">Transferase</keyword>
<sequence length="414" mass="47510">MIMEYVSGGELFEYIVKCGKLKEAEARRFFQQIISGVEYCHRHMIVHRDLKPENLLLDNNKNVKIADFGLSNMMTDGEFLRTSCGSPNYAAPEVISGKLYAGPEVDIWSCGVILYALLCGTLPFDDEHVPTLFRKIKSGIFPIPDHLNSSVVSLITKCLQVDAVQRITIKAIREHEWFKVELPEYLFPPEEDLDASIVDTDAVREVCEKCHVTEDEVHRALLSGDPQDQLVIAYNLVVDNKRIADEAAKLQIRDFYFASSPPPNDFLLKHHAENSPLRPHPERMPEMQNTSATLDPLLATMERRTSTSGMKKAKWHLGIRSQSKPLDIMHEVFRAMKSLGFEWKIMNNWNIFVRRKNPVNGKYFKMSLQLYQVDQRSYLLDFKSLNTQDHPDQQKVTSMTRQSMHLAPEDGENQ</sequence>
<comment type="similarity">
    <text evidence="1">Belongs to the protein kinase superfamily. CAMK Ser/Thr protein kinase family. SNF1 subfamily.</text>
</comment>
<evidence type="ECO:0000313" key="14">
    <source>
        <dbReference type="Proteomes" id="UP000549394"/>
    </source>
</evidence>
<feature type="domain" description="Protein kinase" evidence="12">
    <location>
        <begin position="1"/>
        <end position="178"/>
    </location>
</feature>
<keyword evidence="14" id="KW-1185">Reference proteome</keyword>
<proteinExistence type="inferred from homology"/>
<evidence type="ECO:0000256" key="2">
    <source>
        <dbReference type="ARBA" id="ARBA00012513"/>
    </source>
</evidence>
<dbReference type="EC" id="2.7.11.1" evidence="2"/>
<keyword evidence="7" id="KW-0418">Kinase</keyword>
<dbReference type="CDD" id="cd12122">
    <property type="entry name" value="AMPKA_C"/>
    <property type="match status" value="1"/>
</dbReference>
<dbReference type="Gene3D" id="3.30.310.80">
    <property type="entry name" value="Kinase associated domain 1, KA1"/>
    <property type="match status" value="1"/>
</dbReference>
<dbReference type="Pfam" id="PF21147">
    <property type="entry name" value="AMPK_alpha_AID"/>
    <property type="match status" value="1"/>
</dbReference>
<dbReference type="InterPro" id="IPR000719">
    <property type="entry name" value="Prot_kinase_dom"/>
</dbReference>
<dbReference type="SMART" id="SM00220">
    <property type="entry name" value="S_TKc"/>
    <property type="match status" value="1"/>
</dbReference>
<dbReference type="InterPro" id="IPR008271">
    <property type="entry name" value="Ser/Thr_kinase_AS"/>
</dbReference>
<keyword evidence="8" id="KW-0067">ATP-binding</keyword>
<gene>
    <name evidence="13" type="ORF">DGYR_LOCUS12569</name>
</gene>
<evidence type="ECO:0000256" key="5">
    <source>
        <dbReference type="ARBA" id="ARBA00022679"/>
    </source>
</evidence>
<evidence type="ECO:0000256" key="4">
    <source>
        <dbReference type="ARBA" id="ARBA00022553"/>
    </source>
</evidence>
<dbReference type="GO" id="GO:0035556">
    <property type="term" value="P:intracellular signal transduction"/>
    <property type="evidence" value="ECO:0007669"/>
    <property type="project" value="TreeGrafter"/>
</dbReference>
<dbReference type="InterPro" id="IPR011009">
    <property type="entry name" value="Kinase-like_dom_sf"/>
</dbReference>
<evidence type="ECO:0000256" key="9">
    <source>
        <dbReference type="ARBA" id="ARBA00047899"/>
    </source>
</evidence>
<dbReference type="FunFam" id="1.10.510.10:FF:000079">
    <property type="entry name" value="Non-specific serine/threonine protein kinase"/>
    <property type="match status" value="1"/>
</dbReference>
<dbReference type="EMBL" id="CAJFCJ010000025">
    <property type="protein sequence ID" value="CAD5125137.1"/>
    <property type="molecule type" value="Genomic_DNA"/>
</dbReference>
<evidence type="ECO:0000256" key="1">
    <source>
        <dbReference type="ARBA" id="ARBA00006234"/>
    </source>
</evidence>
<dbReference type="Gene3D" id="1.10.8.10">
    <property type="entry name" value="DNA helicase RuvA subunit, C-terminal domain"/>
    <property type="match status" value="1"/>
</dbReference>
<dbReference type="Pfam" id="PF00069">
    <property type="entry name" value="Pkinase"/>
    <property type="match status" value="1"/>
</dbReference>
<dbReference type="InterPro" id="IPR028375">
    <property type="entry name" value="KA1/Ssp2_C"/>
</dbReference>
<dbReference type="PANTHER" id="PTHR24346:SF110">
    <property type="entry name" value="NON-SPECIFIC SERINE_THREONINE PROTEIN KINASE"/>
    <property type="match status" value="1"/>
</dbReference>
<protein>
    <recommendedName>
        <fullName evidence="2">non-specific serine/threonine protein kinase</fullName>
        <ecNumber evidence="2">2.7.11.1</ecNumber>
    </recommendedName>
</protein>